<organism evidence="1 2">
    <name type="scientific">Portunus trituberculatus</name>
    <name type="common">Swimming crab</name>
    <name type="synonym">Neptunus trituberculatus</name>
    <dbReference type="NCBI Taxonomy" id="210409"/>
    <lineage>
        <taxon>Eukaryota</taxon>
        <taxon>Metazoa</taxon>
        <taxon>Ecdysozoa</taxon>
        <taxon>Arthropoda</taxon>
        <taxon>Crustacea</taxon>
        <taxon>Multicrustacea</taxon>
        <taxon>Malacostraca</taxon>
        <taxon>Eumalacostraca</taxon>
        <taxon>Eucarida</taxon>
        <taxon>Decapoda</taxon>
        <taxon>Pleocyemata</taxon>
        <taxon>Brachyura</taxon>
        <taxon>Eubrachyura</taxon>
        <taxon>Portunoidea</taxon>
        <taxon>Portunidae</taxon>
        <taxon>Portuninae</taxon>
        <taxon>Portunus</taxon>
    </lineage>
</organism>
<comment type="caution">
    <text evidence="1">The sequence shown here is derived from an EMBL/GenBank/DDBJ whole genome shotgun (WGS) entry which is preliminary data.</text>
</comment>
<dbReference type="AlphaFoldDB" id="A0A5B7EFH0"/>
<reference evidence="1 2" key="1">
    <citation type="submission" date="2019-05" db="EMBL/GenBank/DDBJ databases">
        <title>Another draft genome of Portunus trituberculatus and its Hox gene families provides insights of decapod evolution.</title>
        <authorList>
            <person name="Jeong J.-H."/>
            <person name="Song I."/>
            <person name="Kim S."/>
            <person name="Choi T."/>
            <person name="Kim D."/>
            <person name="Ryu S."/>
            <person name="Kim W."/>
        </authorList>
    </citation>
    <scope>NUCLEOTIDE SEQUENCE [LARGE SCALE GENOMIC DNA]</scope>
    <source>
        <tissue evidence="1">Muscle</tissue>
    </source>
</reference>
<evidence type="ECO:0000313" key="2">
    <source>
        <dbReference type="Proteomes" id="UP000324222"/>
    </source>
</evidence>
<protein>
    <submittedName>
        <fullName evidence="1">Uncharacterized protein</fullName>
    </submittedName>
</protein>
<keyword evidence="2" id="KW-1185">Reference proteome</keyword>
<name>A0A5B7EFH0_PORTR</name>
<proteinExistence type="predicted"/>
<evidence type="ECO:0000313" key="1">
    <source>
        <dbReference type="EMBL" id="MPC32115.1"/>
    </source>
</evidence>
<dbReference type="Proteomes" id="UP000324222">
    <property type="component" value="Unassembled WGS sequence"/>
</dbReference>
<gene>
    <name evidence="1" type="ORF">E2C01_025419</name>
</gene>
<dbReference type="EMBL" id="VSRR010002566">
    <property type="protein sequence ID" value="MPC32115.1"/>
    <property type="molecule type" value="Genomic_DNA"/>
</dbReference>
<accession>A0A5B7EFH0</accession>
<sequence length="85" mass="8983">MKKTVIIATASHPASFTSGGVQSRMCSPIITDLAVLDLRTQQWAPSLKPRPHAVGQRGCSSHVTALLADVARSASQPPTLLSFLC</sequence>